<comment type="similarity">
    <text evidence="9">Belongs to the G-protein coupled receptor 1 family.</text>
</comment>
<keyword evidence="13" id="KW-1185">Reference proteome</keyword>
<dbReference type="Ensembl" id="ENSSORT00005022093.1">
    <property type="protein sequence ID" value="ENSSORP00005021447.1"/>
    <property type="gene ID" value="ENSSORG00005010492.1"/>
</dbReference>
<dbReference type="PRINTS" id="PR00237">
    <property type="entry name" value="GPCRRHODOPSN"/>
</dbReference>
<accession>A0A672ZY93</accession>
<evidence type="ECO:0000313" key="13">
    <source>
        <dbReference type="Proteomes" id="UP000472271"/>
    </source>
</evidence>
<keyword evidence="6 10" id="KW-0472">Membrane</keyword>
<keyword evidence="4 10" id="KW-1133">Transmembrane helix</keyword>
<dbReference type="InterPro" id="IPR017452">
    <property type="entry name" value="GPCR_Rhodpsn_7TM"/>
</dbReference>
<name>A0A672ZY93_9TELE</name>
<evidence type="ECO:0000256" key="4">
    <source>
        <dbReference type="ARBA" id="ARBA00022989"/>
    </source>
</evidence>
<feature type="transmembrane region" description="Helical" evidence="10">
    <location>
        <begin position="193"/>
        <end position="215"/>
    </location>
</feature>
<evidence type="ECO:0000256" key="9">
    <source>
        <dbReference type="RuleBase" id="RU000688"/>
    </source>
</evidence>
<dbReference type="SUPFAM" id="SSF81321">
    <property type="entry name" value="Family A G protein-coupled receptor-like"/>
    <property type="match status" value="1"/>
</dbReference>
<comment type="subcellular location">
    <subcellularLocation>
        <location evidence="1">Cell membrane</location>
        <topology evidence="1">Multi-pass membrane protein</topology>
    </subcellularLocation>
</comment>
<keyword evidence="8 9" id="KW-0807">Transducer</keyword>
<dbReference type="Gene3D" id="1.20.1070.10">
    <property type="entry name" value="Rhodopsin 7-helix transmembrane proteins"/>
    <property type="match status" value="1"/>
</dbReference>
<feature type="transmembrane region" description="Helical" evidence="10">
    <location>
        <begin position="143"/>
        <end position="163"/>
    </location>
</feature>
<evidence type="ECO:0000256" key="3">
    <source>
        <dbReference type="ARBA" id="ARBA00022692"/>
    </source>
</evidence>
<evidence type="ECO:0000256" key="6">
    <source>
        <dbReference type="ARBA" id="ARBA00023136"/>
    </source>
</evidence>
<dbReference type="PROSITE" id="PS00237">
    <property type="entry name" value="G_PROTEIN_RECEP_F1_1"/>
    <property type="match status" value="1"/>
</dbReference>
<feature type="transmembrane region" description="Helical" evidence="10">
    <location>
        <begin position="249"/>
        <end position="272"/>
    </location>
</feature>
<dbReference type="Pfam" id="PF00001">
    <property type="entry name" value="7tm_1"/>
    <property type="match status" value="1"/>
</dbReference>
<feature type="transmembrane region" description="Helical" evidence="10">
    <location>
        <begin position="65"/>
        <end position="84"/>
    </location>
</feature>
<evidence type="ECO:0000313" key="12">
    <source>
        <dbReference type="Ensembl" id="ENSSORP00005021447.1"/>
    </source>
</evidence>
<evidence type="ECO:0000259" key="11">
    <source>
        <dbReference type="PROSITE" id="PS50262"/>
    </source>
</evidence>
<sequence length="299" mass="33788">METEDSELCFPELINSSCVKGVVNSLVTTLLIVLEFITALSTAFLNLLVIISVSHFRQLLSSSNFILLSLAVSEFFIYLMIYPFEVLYPYTCWFWGDLLCFLKSIFSVMIVSASVGTMVLISVDRYVAVCDPLHYSTRMSVKVVSVGLSLCWSSSFHFSLVFLDKNMEDLNFPRPCYGKCFYRVTFPLVLFELILTFFLPVVIVVLYMRVFVVVLSQVRAMHSHISAITFGPSATGNAKKSEVKAAKNLGVAVVVFLICFIPYYILILPWNLSKDSSFLVFLGRLLLLNSCFNPFLYVL</sequence>
<reference evidence="12" key="2">
    <citation type="submission" date="2025-08" db="UniProtKB">
        <authorList>
            <consortium name="Ensembl"/>
        </authorList>
    </citation>
    <scope>IDENTIFICATION</scope>
</reference>
<reference evidence="12" key="3">
    <citation type="submission" date="2025-09" db="UniProtKB">
        <authorList>
            <consortium name="Ensembl"/>
        </authorList>
    </citation>
    <scope>IDENTIFICATION</scope>
</reference>
<dbReference type="InterPro" id="IPR000276">
    <property type="entry name" value="GPCR_Rhodpsn"/>
</dbReference>
<reference evidence="12" key="1">
    <citation type="submission" date="2019-06" db="EMBL/GenBank/DDBJ databases">
        <authorList>
            <consortium name="Wellcome Sanger Institute Data Sharing"/>
        </authorList>
    </citation>
    <scope>NUCLEOTIDE SEQUENCE [LARGE SCALE GENOMIC DNA]</scope>
</reference>
<dbReference type="PANTHER" id="PTHR24249:SF381">
    <property type="entry name" value="TRACE AMINE ASSOCIATED RECEPTOR 19P-RELATED"/>
    <property type="match status" value="1"/>
</dbReference>
<dbReference type="GO" id="GO:0005886">
    <property type="term" value="C:plasma membrane"/>
    <property type="evidence" value="ECO:0007669"/>
    <property type="project" value="UniProtKB-SubCell"/>
</dbReference>
<evidence type="ECO:0000256" key="7">
    <source>
        <dbReference type="ARBA" id="ARBA00023170"/>
    </source>
</evidence>
<evidence type="ECO:0000256" key="8">
    <source>
        <dbReference type="ARBA" id="ARBA00023224"/>
    </source>
</evidence>
<dbReference type="GO" id="GO:0001594">
    <property type="term" value="F:trace-amine receptor activity"/>
    <property type="evidence" value="ECO:0007669"/>
    <property type="project" value="TreeGrafter"/>
</dbReference>
<keyword evidence="7 9" id="KW-0675">Receptor</keyword>
<feature type="transmembrane region" description="Helical" evidence="10">
    <location>
        <begin position="30"/>
        <end position="53"/>
    </location>
</feature>
<feature type="domain" description="G-protein coupled receptors family 1 profile" evidence="11">
    <location>
        <begin position="45"/>
        <end position="297"/>
    </location>
</feature>
<keyword evidence="2" id="KW-1003">Cell membrane</keyword>
<feature type="transmembrane region" description="Helical" evidence="10">
    <location>
        <begin position="278"/>
        <end position="298"/>
    </location>
</feature>
<dbReference type="AlphaFoldDB" id="A0A672ZY93"/>
<evidence type="ECO:0000256" key="10">
    <source>
        <dbReference type="SAM" id="Phobius"/>
    </source>
</evidence>
<protein>
    <recommendedName>
        <fullName evidence="11">G-protein coupled receptors family 1 profile domain-containing protein</fullName>
    </recommendedName>
</protein>
<proteinExistence type="inferred from homology"/>
<organism evidence="12 13">
    <name type="scientific">Sphaeramia orbicularis</name>
    <name type="common">orbiculate cardinalfish</name>
    <dbReference type="NCBI Taxonomy" id="375764"/>
    <lineage>
        <taxon>Eukaryota</taxon>
        <taxon>Metazoa</taxon>
        <taxon>Chordata</taxon>
        <taxon>Craniata</taxon>
        <taxon>Vertebrata</taxon>
        <taxon>Euteleostomi</taxon>
        <taxon>Actinopterygii</taxon>
        <taxon>Neopterygii</taxon>
        <taxon>Teleostei</taxon>
        <taxon>Neoteleostei</taxon>
        <taxon>Acanthomorphata</taxon>
        <taxon>Gobiaria</taxon>
        <taxon>Kurtiformes</taxon>
        <taxon>Apogonoidei</taxon>
        <taxon>Apogonidae</taxon>
        <taxon>Apogoninae</taxon>
        <taxon>Sphaeramia</taxon>
    </lineage>
</organism>
<dbReference type="InterPro" id="IPR050569">
    <property type="entry name" value="TAAR"/>
</dbReference>
<feature type="transmembrane region" description="Helical" evidence="10">
    <location>
        <begin position="104"/>
        <end position="123"/>
    </location>
</feature>
<keyword evidence="3 9" id="KW-0812">Transmembrane</keyword>
<dbReference type="InParanoid" id="A0A672ZY93"/>
<dbReference type="Proteomes" id="UP000472271">
    <property type="component" value="Chromosome 21"/>
</dbReference>
<evidence type="ECO:0000256" key="2">
    <source>
        <dbReference type="ARBA" id="ARBA00022475"/>
    </source>
</evidence>
<keyword evidence="5 9" id="KW-0297">G-protein coupled receptor</keyword>
<evidence type="ECO:0000256" key="1">
    <source>
        <dbReference type="ARBA" id="ARBA00004651"/>
    </source>
</evidence>
<dbReference type="PROSITE" id="PS50262">
    <property type="entry name" value="G_PROTEIN_RECEP_F1_2"/>
    <property type="match status" value="1"/>
</dbReference>
<dbReference type="PANTHER" id="PTHR24249">
    <property type="entry name" value="HISTAMINE RECEPTOR-RELATED G-PROTEIN COUPLED RECEPTOR"/>
    <property type="match status" value="1"/>
</dbReference>
<evidence type="ECO:0000256" key="5">
    <source>
        <dbReference type="ARBA" id="ARBA00023040"/>
    </source>
</evidence>